<evidence type="ECO:0000313" key="1">
    <source>
        <dbReference type="EMBL" id="SPD74992.1"/>
    </source>
</evidence>
<name>A0A445N049_9BACT</name>
<dbReference type="AlphaFoldDB" id="A0A445N049"/>
<gene>
    <name evidence="1" type="ORF">PITCH_A400027</name>
</gene>
<dbReference type="EMBL" id="OJIN01000182">
    <property type="protein sequence ID" value="SPD74992.1"/>
    <property type="molecule type" value="Genomic_DNA"/>
</dbReference>
<accession>A0A445N049</accession>
<protein>
    <submittedName>
        <fullName evidence="1">Uncharacterized protein</fullName>
    </submittedName>
</protein>
<organism evidence="1">
    <name type="scientific">uncultured Desulfobacterium sp</name>
    <dbReference type="NCBI Taxonomy" id="201089"/>
    <lineage>
        <taxon>Bacteria</taxon>
        <taxon>Pseudomonadati</taxon>
        <taxon>Thermodesulfobacteriota</taxon>
        <taxon>Desulfobacteria</taxon>
        <taxon>Desulfobacterales</taxon>
        <taxon>Desulfobacteriaceae</taxon>
        <taxon>Desulfobacterium</taxon>
        <taxon>environmental samples</taxon>
    </lineage>
</organism>
<sequence length="52" mass="6305">MVHLEWKSNENTDKLDRINKIKRILFFLPKADCIHNFFRNLSMKQINPEKSC</sequence>
<proteinExistence type="predicted"/>
<reference evidence="1" key="1">
    <citation type="submission" date="2018-01" db="EMBL/GenBank/DDBJ databases">
        <authorList>
            <person name="Regsiter A."/>
            <person name="William W."/>
        </authorList>
    </citation>
    <scope>NUCLEOTIDE SEQUENCE</scope>
    <source>
        <strain evidence="1">TRIP AH-1</strain>
    </source>
</reference>